<proteinExistence type="predicted"/>
<gene>
    <name evidence="1" type="ORF">UX85_C0001G0168</name>
</gene>
<reference evidence="1 2" key="1">
    <citation type="journal article" date="2015" name="Nature">
        <title>rRNA introns, odd ribosomes, and small enigmatic genomes across a large radiation of phyla.</title>
        <authorList>
            <person name="Brown C.T."/>
            <person name="Hug L.A."/>
            <person name="Thomas B.C."/>
            <person name="Sharon I."/>
            <person name="Castelle C.J."/>
            <person name="Singh A."/>
            <person name="Wilkins M.J."/>
            <person name="Williams K.H."/>
            <person name="Banfield J.F."/>
        </authorList>
    </citation>
    <scope>NUCLEOTIDE SEQUENCE [LARGE SCALE GENOMIC DNA]</scope>
</reference>
<comment type="caution">
    <text evidence="1">The sequence shown here is derived from an EMBL/GenBank/DDBJ whole genome shotgun (WGS) entry which is preliminary data.</text>
</comment>
<evidence type="ECO:0000313" key="2">
    <source>
        <dbReference type="Proteomes" id="UP000033860"/>
    </source>
</evidence>
<evidence type="ECO:0000313" key="1">
    <source>
        <dbReference type="EMBL" id="KKU61954.1"/>
    </source>
</evidence>
<dbReference type="Proteomes" id="UP000033860">
    <property type="component" value="Unassembled WGS sequence"/>
</dbReference>
<protein>
    <submittedName>
        <fullName evidence="1">Uncharacterized protein</fullName>
    </submittedName>
</protein>
<dbReference type="EMBL" id="LCNT01000001">
    <property type="protein sequence ID" value="KKU61954.1"/>
    <property type="molecule type" value="Genomic_DNA"/>
</dbReference>
<accession>A0A0G1RX95</accession>
<sequence>MQGGTKEAGANTLDHILSEANSAAQKALTEGSATIDIDPSLLIGLTSKSAAFLDSTVSFLHDENYQGGMSSKPHRLVVTAIRHKLSQNPEFDQQLAMEVVETRPQDAKLSRLERLVLHRRDTDAFAAKTNLMLNQMPEGIFSFATHP</sequence>
<name>A0A0G1RX95_9BACT</name>
<dbReference type="AlphaFoldDB" id="A0A0G1RX95"/>
<organism evidence="1 2">
    <name type="scientific">Candidatus Beckwithbacteria bacterium GW2011_GWB1_47_15</name>
    <dbReference type="NCBI Taxonomy" id="1618371"/>
    <lineage>
        <taxon>Bacteria</taxon>
        <taxon>Candidatus Beckwithiibacteriota</taxon>
    </lineage>
</organism>